<organism evidence="1 2">
    <name type="scientific">Austropuccinia psidii MF-1</name>
    <dbReference type="NCBI Taxonomy" id="1389203"/>
    <lineage>
        <taxon>Eukaryota</taxon>
        <taxon>Fungi</taxon>
        <taxon>Dikarya</taxon>
        <taxon>Basidiomycota</taxon>
        <taxon>Pucciniomycotina</taxon>
        <taxon>Pucciniomycetes</taxon>
        <taxon>Pucciniales</taxon>
        <taxon>Sphaerophragmiaceae</taxon>
        <taxon>Austropuccinia</taxon>
    </lineage>
</organism>
<evidence type="ECO:0008006" key="3">
    <source>
        <dbReference type="Google" id="ProtNLM"/>
    </source>
</evidence>
<gene>
    <name evidence="1" type="ORF">O181_117475</name>
</gene>
<dbReference type="AlphaFoldDB" id="A0A9Q3PYF2"/>
<evidence type="ECO:0000313" key="1">
    <source>
        <dbReference type="EMBL" id="MBW0577760.1"/>
    </source>
</evidence>
<protein>
    <recommendedName>
        <fullName evidence="3">DUF4939 domain-containing protein</fullName>
    </recommendedName>
</protein>
<sequence length="163" mass="19208">MYNIQSSSSSEVSRPPDLKTPSLKAPDFFYETQPFKLRSFIQSFQLICHNDRANLPEDRKKFLYSTSFLTCRAENWIEPYLSNLTNHEQTYLLNDWASFEYQLFTLFGDLSACDSNQSTSMTATYHKPMVKLRYHKNEDLGQTISKRYQKKKEIHLFPNIQVP</sequence>
<dbReference type="EMBL" id="AVOT02101331">
    <property type="protein sequence ID" value="MBW0577760.1"/>
    <property type="molecule type" value="Genomic_DNA"/>
</dbReference>
<keyword evidence="2" id="KW-1185">Reference proteome</keyword>
<name>A0A9Q3PYF2_9BASI</name>
<comment type="caution">
    <text evidence="1">The sequence shown here is derived from an EMBL/GenBank/DDBJ whole genome shotgun (WGS) entry which is preliminary data.</text>
</comment>
<reference evidence="1" key="1">
    <citation type="submission" date="2021-03" db="EMBL/GenBank/DDBJ databases">
        <title>Draft genome sequence of rust myrtle Austropuccinia psidii MF-1, a brazilian biotype.</title>
        <authorList>
            <person name="Quecine M.C."/>
            <person name="Pachon D.M.R."/>
            <person name="Bonatelli M.L."/>
            <person name="Correr F.H."/>
            <person name="Franceschini L.M."/>
            <person name="Leite T.F."/>
            <person name="Margarido G.R.A."/>
            <person name="Almeida C.A."/>
            <person name="Ferrarezi J.A."/>
            <person name="Labate C.A."/>
        </authorList>
    </citation>
    <scope>NUCLEOTIDE SEQUENCE</scope>
    <source>
        <strain evidence="1">MF-1</strain>
    </source>
</reference>
<dbReference type="Proteomes" id="UP000765509">
    <property type="component" value="Unassembled WGS sequence"/>
</dbReference>
<accession>A0A9Q3PYF2</accession>
<evidence type="ECO:0000313" key="2">
    <source>
        <dbReference type="Proteomes" id="UP000765509"/>
    </source>
</evidence>
<proteinExistence type="predicted"/>